<dbReference type="AlphaFoldDB" id="A0A1G9P9F4"/>
<dbReference type="GO" id="GO:0016020">
    <property type="term" value="C:membrane"/>
    <property type="evidence" value="ECO:0007669"/>
    <property type="project" value="InterPro"/>
</dbReference>
<feature type="transmembrane region" description="Helical" evidence="1">
    <location>
        <begin position="90"/>
        <end position="112"/>
    </location>
</feature>
<feature type="transmembrane region" description="Helical" evidence="1">
    <location>
        <begin position="13"/>
        <end position="33"/>
    </location>
</feature>
<dbReference type="OrthoDB" id="7157734at2"/>
<dbReference type="Proteomes" id="UP000199382">
    <property type="component" value="Unassembled WGS sequence"/>
</dbReference>
<reference evidence="2 3" key="1">
    <citation type="submission" date="2016-10" db="EMBL/GenBank/DDBJ databases">
        <authorList>
            <person name="de Groot N.N."/>
        </authorList>
    </citation>
    <scope>NUCLEOTIDE SEQUENCE [LARGE SCALE GENOMIC DNA]</scope>
    <source>
        <strain evidence="2 3">DSM 25294</strain>
    </source>
</reference>
<feature type="transmembrane region" description="Helical" evidence="1">
    <location>
        <begin position="301"/>
        <end position="321"/>
    </location>
</feature>
<keyword evidence="3" id="KW-1185">Reference proteome</keyword>
<accession>A0A1G9P9F4</accession>
<feature type="transmembrane region" description="Helical" evidence="1">
    <location>
        <begin position="240"/>
        <end position="262"/>
    </location>
</feature>
<dbReference type="GO" id="GO:0010468">
    <property type="term" value="P:regulation of gene expression"/>
    <property type="evidence" value="ECO:0007669"/>
    <property type="project" value="InterPro"/>
</dbReference>
<gene>
    <name evidence="2" type="ORF">SAMN04488026_11371</name>
</gene>
<sequence length="351" mass="37325">MIPSAENDPRSRLLRRLLTVAIAGFGVILFSLLRLPLPFLLGPMFACLGFALIGARMEGMGLLGVIFRTILGVAAGASITPAVISRVPDMLGSLALVPVFVTVIALCSYPMLRRFFGFDHITSYFSAMPGGLQDIVIYGEEAGANMRVLSLIHATRILMLVSLAPIILTAIWKVDLDARPGLPATEIPPHEIALMMASGIAGWRLAARVGMFGASIIGPMILTAALSLSGLITHRPPAEMIWASQFFIGLGVGAKYTGVAFGELRRTVLAGMTNGLLLAAISVVFIEFIARTGIAPGLDAFLAFLPGGQGEMVVLSIIAGADLTFVVLHHIFRMVLVITFAPIVMKLFEKG</sequence>
<dbReference type="Pfam" id="PF05145">
    <property type="entry name" value="AbrB"/>
    <property type="match status" value="1"/>
</dbReference>
<evidence type="ECO:0000256" key="1">
    <source>
        <dbReference type="SAM" id="Phobius"/>
    </source>
</evidence>
<evidence type="ECO:0008006" key="4">
    <source>
        <dbReference type="Google" id="ProtNLM"/>
    </source>
</evidence>
<dbReference type="RefSeq" id="WP_093164895.1">
    <property type="nucleotide sequence ID" value="NZ_FNEK01000137.1"/>
</dbReference>
<feature type="transmembrane region" description="Helical" evidence="1">
    <location>
        <begin position="62"/>
        <end position="84"/>
    </location>
</feature>
<evidence type="ECO:0000313" key="3">
    <source>
        <dbReference type="Proteomes" id="UP000199382"/>
    </source>
</evidence>
<evidence type="ECO:0000313" key="2">
    <source>
        <dbReference type="EMBL" id="SDL95502.1"/>
    </source>
</evidence>
<feature type="transmembrane region" description="Helical" evidence="1">
    <location>
        <begin position="205"/>
        <end position="228"/>
    </location>
</feature>
<dbReference type="PANTHER" id="PTHR38457:SF1">
    <property type="entry name" value="REGULATOR ABRB-RELATED"/>
    <property type="match status" value="1"/>
</dbReference>
<dbReference type="EMBL" id="FNEK01000137">
    <property type="protein sequence ID" value="SDL95502.1"/>
    <property type="molecule type" value="Genomic_DNA"/>
</dbReference>
<dbReference type="InterPro" id="IPR007820">
    <property type="entry name" value="AbrB_fam"/>
</dbReference>
<dbReference type="PANTHER" id="PTHR38457">
    <property type="entry name" value="REGULATOR ABRB-RELATED"/>
    <property type="match status" value="1"/>
</dbReference>
<name>A0A1G9P9F4_9RHOB</name>
<dbReference type="STRING" id="571298.SAMN04488026_11371"/>
<proteinExistence type="predicted"/>
<keyword evidence="1" id="KW-0812">Transmembrane</keyword>
<dbReference type="PIRSF" id="PIRSF038991">
    <property type="entry name" value="Protein_AbrB"/>
    <property type="match status" value="1"/>
</dbReference>
<feature type="transmembrane region" description="Helical" evidence="1">
    <location>
        <begin position="268"/>
        <end position="289"/>
    </location>
</feature>
<protein>
    <recommendedName>
        <fullName evidence="4">Aminopeptidase</fullName>
    </recommendedName>
</protein>
<organism evidence="2 3">
    <name type="scientific">Aliiruegeria lutimaris</name>
    <dbReference type="NCBI Taxonomy" id="571298"/>
    <lineage>
        <taxon>Bacteria</taxon>
        <taxon>Pseudomonadati</taxon>
        <taxon>Pseudomonadota</taxon>
        <taxon>Alphaproteobacteria</taxon>
        <taxon>Rhodobacterales</taxon>
        <taxon>Roseobacteraceae</taxon>
        <taxon>Aliiruegeria</taxon>
    </lineage>
</organism>
<feature type="transmembrane region" description="Helical" evidence="1">
    <location>
        <begin position="39"/>
        <end position="55"/>
    </location>
</feature>
<keyword evidence="1" id="KW-1133">Transmembrane helix</keyword>
<keyword evidence="1" id="KW-0472">Membrane</keyword>